<dbReference type="InterPro" id="IPR005079">
    <property type="entry name" value="Peptidase_C45_hydrolase"/>
</dbReference>
<gene>
    <name evidence="2" type="ORF">FNJ60_05480</name>
</gene>
<organism evidence="2 3">
    <name type="scientific">Bacteroides pyogenes</name>
    <dbReference type="NCBI Taxonomy" id="310300"/>
    <lineage>
        <taxon>Bacteria</taxon>
        <taxon>Pseudomonadati</taxon>
        <taxon>Bacteroidota</taxon>
        <taxon>Bacteroidia</taxon>
        <taxon>Bacteroidales</taxon>
        <taxon>Bacteroidaceae</taxon>
        <taxon>Bacteroides</taxon>
    </lineage>
</organism>
<protein>
    <submittedName>
        <fullName evidence="2">Linear amide C-N hydrolase</fullName>
    </submittedName>
</protein>
<dbReference type="InterPro" id="IPR047801">
    <property type="entry name" value="Peptidase_C45"/>
</dbReference>
<keyword evidence="3" id="KW-1185">Reference proteome</keyword>
<keyword evidence="2" id="KW-0378">Hydrolase</keyword>
<evidence type="ECO:0000313" key="3">
    <source>
        <dbReference type="Proteomes" id="UP000324383"/>
    </source>
</evidence>
<evidence type="ECO:0000259" key="1">
    <source>
        <dbReference type="Pfam" id="PF03417"/>
    </source>
</evidence>
<dbReference type="PANTHER" id="PTHR34180:SF1">
    <property type="entry name" value="BETA-ALANYL-DOPAMINE_CARCININE HYDROLASE"/>
    <property type="match status" value="1"/>
</dbReference>
<dbReference type="AlphaFoldDB" id="A0A5D3EVB1"/>
<dbReference type="NCBIfam" id="NF040521">
    <property type="entry name" value="C45_proenzyme"/>
    <property type="match status" value="1"/>
</dbReference>
<dbReference type="Proteomes" id="UP000324383">
    <property type="component" value="Unassembled WGS sequence"/>
</dbReference>
<feature type="domain" description="Peptidase C45 hydrolase" evidence="1">
    <location>
        <begin position="103"/>
        <end position="330"/>
    </location>
</feature>
<dbReference type="Pfam" id="PF03417">
    <property type="entry name" value="AAT"/>
    <property type="match status" value="1"/>
</dbReference>
<dbReference type="InterPro" id="IPR047794">
    <property type="entry name" value="C45_proenzyme-like"/>
</dbReference>
<dbReference type="SUPFAM" id="SSF56235">
    <property type="entry name" value="N-terminal nucleophile aminohydrolases (Ntn hydrolases)"/>
    <property type="match status" value="1"/>
</dbReference>
<dbReference type="InterPro" id="IPR029055">
    <property type="entry name" value="Ntn_hydrolases_N"/>
</dbReference>
<dbReference type="EMBL" id="VKLW01000009">
    <property type="protein sequence ID" value="TYK34183.1"/>
    <property type="molecule type" value="Genomic_DNA"/>
</dbReference>
<dbReference type="Gene3D" id="3.60.60.10">
    <property type="entry name" value="Penicillin V Acylase, Chain A"/>
    <property type="match status" value="1"/>
</dbReference>
<name>A0A5D3EVB1_9BACE</name>
<proteinExistence type="predicted"/>
<evidence type="ECO:0000313" key="2">
    <source>
        <dbReference type="EMBL" id="TYK34183.1"/>
    </source>
</evidence>
<accession>A0A5D3EVB1</accession>
<reference evidence="2 3" key="1">
    <citation type="submission" date="2019-07" db="EMBL/GenBank/DDBJ databases">
        <title>Draft Genome Sequences of Bacteroides pyogenes Strains Isolated from the Uterus Holstein Dairy Cows with Metritis.</title>
        <authorList>
            <person name="Cunha F."/>
            <person name="Galvao K.N."/>
            <person name="Jeon S.J."/>
            <person name="Jeong K.C."/>
        </authorList>
    </citation>
    <scope>NUCLEOTIDE SEQUENCE [LARGE SCALE GENOMIC DNA]</scope>
    <source>
        <strain evidence="2 3">KG-31</strain>
    </source>
</reference>
<dbReference type="RefSeq" id="WP_148727127.1">
    <property type="nucleotide sequence ID" value="NZ_CP197398.1"/>
</dbReference>
<dbReference type="PANTHER" id="PTHR34180">
    <property type="entry name" value="PEPTIDASE C45"/>
    <property type="match status" value="1"/>
</dbReference>
<comment type="caution">
    <text evidence="2">The sequence shown here is derived from an EMBL/GenBank/DDBJ whole genome shotgun (WGS) entry which is preliminary data.</text>
</comment>
<sequence length="359" mass="41716">MLHLDLEGTHYEIGRKLGEFFKEQKRAFPIELSKWQKERGIESLQLLEKFFPKVIDEIKGITETVNYDYELFGAWLMTMGCCLIMRENHNVEVRGCTAFCYTDNDKIYYGRDNDLPQYLKEVSKSIHYRPIGKNHFLLNTSSFTNGEEGINEHGLVVAMTFVVPNKEEVKPGFNSVFLVRYLLENCSTVKKSIEELQKLPIASSCNILLADKSKEMFVAECTPFEINLRRPETNAKGEKFIVTVNHFTSPKMQKYDRSRQNLYSSKARYETAYRVLNKADYNDALLCAKHLLSGKYGFMCQYRKIKFETIWSTIFDIVTPNMFLAEGNPEYVEYQERRLLIQNNSNFPHPSGDKGLGRI</sequence>
<dbReference type="GO" id="GO:0016787">
    <property type="term" value="F:hydrolase activity"/>
    <property type="evidence" value="ECO:0007669"/>
    <property type="project" value="UniProtKB-KW"/>
</dbReference>